<protein>
    <recommendedName>
        <fullName evidence="6">Exocyst complex component Sec3 PIP2-binding N-terminal domain-containing protein</fullName>
    </recommendedName>
</protein>
<feature type="compositionally biased region" description="Low complexity" evidence="5">
    <location>
        <begin position="268"/>
        <end position="289"/>
    </location>
</feature>
<proteinExistence type="inferred from homology"/>
<dbReference type="AlphaFoldDB" id="A0A0C2XBI3"/>
<dbReference type="GO" id="GO:0005886">
    <property type="term" value="C:plasma membrane"/>
    <property type="evidence" value="ECO:0007669"/>
    <property type="project" value="TreeGrafter"/>
</dbReference>
<dbReference type="GO" id="GO:0006893">
    <property type="term" value="P:Golgi to plasma membrane transport"/>
    <property type="evidence" value="ECO:0007669"/>
    <property type="project" value="TreeGrafter"/>
</dbReference>
<dbReference type="GO" id="GO:0005546">
    <property type="term" value="F:phosphatidylinositol-4,5-bisphosphate binding"/>
    <property type="evidence" value="ECO:0007669"/>
    <property type="project" value="TreeGrafter"/>
</dbReference>
<name>A0A0C2XBI3_AMAMK</name>
<dbReference type="PANTHER" id="PTHR16092">
    <property type="entry name" value="SEC3/SYNTAXIN-RELATED"/>
    <property type="match status" value="1"/>
</dbReference>
<dbReference type="OrthoDB" id="27109at2759"/>
<feature type="compositionally biased region" description="Basic and acidic residues" evidence="5">
    <location>
        <begin position="154"/>
        <end position="179"/>
    </location>
</feature>
<feature type="region of interest" description="Disordered" evidence="5">
    <location>
        <begin position="249"/>
        <end position="306"/>
    </location>
</feature>
<evidence type="ECO:0000256" key="4">
    <source>
        <dbReference type="ARBA" id="ARBA00023054"/>
    </source>
</evidence>
<dbReference type="GO" id="GO:0006887">
    <property type="term" value="P:exocytosis"/>
    <property type="evidence" value="ECO:0007669"/>
    <property type="project" value="UniProtKB-KW"/>
</dbReference>
<evidence type="ECO:0000256" key="5">
    <source>
        <dbReference type="SAM" id="MobiDB-lite"/>
    </source>
</evidence>
<dbReference type="Pfam" id="PF15277">
    <property type="entry name" value="Sec3-PIP2_bind"/>
    <property type="match status" value="1"/>
</dbReference>
<organism evidence="7 8">
    <name type="scientific">Amanita muscaria (strain Koide BX008)</name>
    <dbReference type="NCBI Taxonomy" id="946122"/>
    <lineage>
        <taxon>Eukaryota</taxon>
        <taxon>Fungi</taxon>
        <taxon>Dikarya</taxon>
        <taxon>Basidiomycota</taxon>
        <taxon>Agaricomycotina</taxon>
        <taxon>Agaricomycetes</taxon>
        <taxon>Agaricomycetidae</taxon>
        <taxon>Agaricales</taxon>
        <taxon>Pluteineae</taxon>
        <taxon>Amanitaceae</taxon>
        <taxon>Amanita</taxon>
    </lineage>
</organism>
<evidence type="ECO:0000313" key="8">
    <source>
        <dbReference type="Proteomes" id="UP000054549"/>
    </source>
</evidence>
<accession>A0A0C2XBI3</accession>
<feature type="compositionally biased region" description="Polar residues" evidence="5">
    <location>
        <begin position="213"/>
        <end position="223"/>
    </location>
</feature>
<evidence type="ECO:0000256" key="1">
    <source>
        <dbReference type="ARBA" id="ARBA00006518"/>
    </source>
</evidence>
<dbReference type="Gene3D" id="2.30.29.90">
    <property type="match status" value="1"/>
</dbReference>
<dbReference type="STRING" id="946122.A0A0C2XBI3"/>
<keyword evidence="2" id="KW-0813">Transport</keyword>
<dbReference type="PANTHER" id="PTHR16092:SF14">
    <property type="entry name" value="EXOCYST COMPLEX COMPONENT 1 ISOFORM X1"/>
    <property type="match status" value="1"/>
</dbReference>
<evidence type="ECO:0000259" key="6">
    <source>
        <dbReference type="SMART" id="SM01313"/>
    </source>
</evidence>
<gene>
    <name evidence="7" type="ORF">M378DRAFT_6455</name>
</gene>
<dbReference type="GO" id="GO:0000145">
    <property type="term" value="C:exocyst"/>
    <property type="evidence" value="ECO:0007669"/>
    <property type="project" value="InterPro"/>
</dbReference>
<evidence type="ECO:0000256" key="2">
    <source>
        <dbReference type="ARBA" id="ARBA00022448"/>
    </source>
</evidence>
<reference evidence="7 8" key="1">
    <citation type="submission" date="2014-04" db="EMBL/GenBank/DDBJ databases">
        <title>Evolutionary Origins and Diversification of the Mycorrhizal Mutualists.</title>
        <authorList>
            <consortium name="DOE Joint Genome Institute"/>
            <consortium name="Mycorrhizal Genomics Consortium"/>
            <person name="Kohler A."/>
            <person name="Kuo A."/>
            <person name="Nagy L.G."/>
            <person name="Floudas D."/>
            <person name="Copeland A."/>
            <person name="Barry K.W."/>
            <person name="Cichocki N."/>
            <person name="Veneault-Fourrey C."/>
            <person name="LaButti K."/>
            <person name="Lindquist E.A."/>
            <person name="Lipzen A."/>
            <person name="Lundell T."/>
            <person name="Morin E."/>
            <person name="Murat C."/>
            <person name="Riley R."/>
            <person name="Ohm R."/>
            <person name="Sun H."/>
            <person name="Tunlid A."/>
            <person name="Henrissat B."/>
            <person name="Grigoriev I.V."/>
            <person name="Hibbett D.S."/>
            <person name="Martin F."/>
        </authorList>
    </citation>
    <scope>NUCLEOTIDE SEQUENCE [LARGE SCALE GENOMIC DNA]</scope>
    <source>
        <strain evidence="7 8">Koide BX008</strain>
    </source>
</reference>
<evidence type="ECO:0000256" key="3">
    <source>
        <dbReference type="ARBA" id="ARBA00022483"/>
    </source>
</evidence>
<dbReference type="InterPro" id="IPR048628">
    <property type="entry name" value="Sec3_C"/>
</dbReference>
<dbReference type="HOGENOM" id="CLU_002075_0_0_1"/>
<feature type="compositionally biased region" description="Polar residues" evidence="5">
    <location>
        <begin position="251"/>
        <end position="267"/>
    </location>
</feature>
<dbReference type="InterPro" id="IPR019160">
    <property type="entry name" value="Sec3_CC"/>
</dbReference>
<keyword evidence="4" id="KW-0175">Coiled coil</keyword>
<dbReference type="EMBL" id="KN818222">
    <property type="protein sequence ID" value="KIL71772.1"/>
    <property type="molecule type" value="Genomic_DNA"/>
</dbReference>
<dbReference type="SMART" id="SM01313">
    <property type="entry name" value="Sec3-PIP2_bind"/>
    <property type="match status" value="1"/>
</dbReference>
<dbReference type="InterPro" id="IPR028258">
    <property type="entry name" value="Sec3-PIP2_bind"/>
</dbReference>
<dbReference type="Pfam" id="PF09763">
    <property type="entry name" value="Sec3_CC"/>
    <property type="match status" value="1"/>
</dbReference>
<feature type="compositionally biased region" description="Polar residues" evidence="5">
    <location>
        <begin position="290"/>
        <end position="301"/>
    </location>
</feature>
<evidence type="ECO:0000313" key="7">
    <source>
        <dbReference type="EMBL" id="KIL71772.1"/>
    </source>
</evidence>
<sequence length="1066" mass="119849">MSDEQQRIIASVFSRRNAHGSLDETYVSHVKIWEDADGAGRKLRYILLSQASSGQGYIHKSKLNSNGSFSVGKTWMLHELRAIQVLNLFIYAFLEPLAFNISLARTYRWQTDDPVDQLNFLHAVIRLFHMVTSNSQTLRLEGMTEPEPVSSGPRLDDSRHAPSDRRNEPAVHKVREDGYVSRPDIPANPRTVLHHDRIRDSGPNPQRTPSPSIPVSQTAQVIQQPGVRHRQSDTDLANVNVPSVSLHAVPTQESGSKDITQQASLLQSPAGSRTASPSPSPSAGSRQQSTNTGANSQSNVPPSRRDPAARISFFDAANQAVVERLLAANTFLPSEIEGEDESTHGTMSNVEEMLEGYDWASDDVIGRKNVRGAVDLIQARLTDELIALENANIHSFLETDNRVLSVVKYMDEALAELDNMDSIVSSYKIHLNAVSEDILYIQSQNRGLQVQTQNLKVILSEIEKLFQTVNVSQEALVTLTQESLEKAKSIGRLEEAAAELYKALLAGRDTDMAATMERLQEYKTYNGQFCKRLHDFLSVMFAAQVKLSLGETNGLDRSKDKARPVVIPHDDIEVYLGRYSGLMLYLKEMDEQIYGKLCSAYFSTANELHSSQVKELLLQYLSLIRRLNEEDQDQGFTTFSTSTPSRSTTLRRAGTLIKSPAERNKEKDKQGSASLRGFEAFGYALEQIAKLVYRENDFVIDFLQINDAGLAFADYMGLDNYFRREAARSAGLGQATVKLIRGAMDLIFGFLPAELKSWFDNALAKETVEVVGMLAAVERFAVDAEERNNQYFQQLLSKQHTRLKSIFDRHVIDQLKGIEQTKLTSKKRRGVASFVKYFPVYISRVESQLLGADVLEIRTNVDAAYERIVQTMFDSLRQMAKLEGEVEDKENMHYFVAEISSLEIGSVQSFVKRAEAIYDENLSAYIKIVIRRPFSRIIDFFEGIERLLKTKSPSEIGNNSSYNKQALRKVVKEYNARDVRKHIDALHKRIEKHFTEASEKATMEDSGIIAPGPVMVGVWKACEEEVTRITDLFSKRINECYEGSGATLEYSITDVDSAFRRQRPPS</sequence>
<keyword evidence="8" id="KW-1185">Reference proteome</keyword>
<keyword evidence="3" id="KW-0268">Exocytosis</keyword>
<dbReference type="InParanoid" id="A0A0C2XBI3"/>
<comment type="similarity">
    <text evidence="1">Belongs to the SEC3 family.</text>
</comment>
<feature type="domain" description="Exocyst complex component Sec3 PIP2-binding N-terminal" evidence="6">
    <location>
        <begin position="39"/>
        <end position="131"/>
    </location>
</feature>
<dbReference type="Proteomes" id="UP000054549">
    <property type="component" value="Unassembled WGS sequence"/>
</dbReference>
<dbReference type="Pfam" id="PF20654">
    <property type="entry name" value="Sec3_C-term"/>
    <property type="match status" value="1"/>
</dbReference>
<feature type="region of interest" description="Disordered" evidence="5">
    <location>
        <begin position="139"/>
        <end position="232"/>
    </location>
</feature>